<dbReference type="InterPro" id="IPR011006">
    <property type="entry name" value="CheY-like_superfamily"/>
</dbReference>
<dbReference type="Pfam" id="PF00196">
    <property type="entry name" value="GerE"/>
    <property type="match status" value="1"/>
</dbReference>
<evidence type="ECO:0000256" key="5">
    <source>
        <dbReference type="ARBA" id="ARBA00023163"/>
    </source>
</evidence>
<dbReference type="EMBL" id="CAJQUM010000001">
    <property type="protein sequence ID" value="CAG4884216.1"/>
    <property type="molecule type" value="Genomic_DNA"/>
</dbReference>
<keyword evidence="4" id="KW-0238">DNA-binding</keyword>
<organism evidence="9 10">
    <name type="scientific">Georgfuchsia toluolica</name>
    <dbReference type="NCBI Taxonomy" id="424218"/>
    <lineage>
        <taxon>Bacteria</taxon>
        <taxon>Pseudomonadati</taxon>
        <taxon>Pseudomonadota</taxon>
        <taxon>Betaproteobacteria</taxon>
        <taxon>Nitrosomonadales</taxon>
        <taxon>Sterolibacteriaceae</taxon>
        <taxon>Georgfuchsia</taxon>
    </lineage>
</organism>
<name>A0A916NI79_9PROT</name>
<dbReference type="InterPro" id="IPR016032">
    <property type="entry name" value="Sig_transdc_resp-reg_C-effctor"/>
</dbReference>
<keyword evidence="10" id="KW-1185">Reference proteome</keyword>
<keyword evidence="2" id="KW-0902">Two-component regulatory system</keyword>
<dbReference type="PANTHER" id="PTHR43214">
    <property type="entry name" value="TWO-COMPONENT RESPONSE REGULATOR"/>
    <property type="match status" value="1"/>
</dbReference>
<dbReference type="Gene3D" id="1.10.10.10">
    <property type="entry name" value="Winged helix-like DNA-binding domain superfamily/Winged helix DNA-binding domain"/>
    <property type="match status" value="1"/>
</dbReference>
<feature type="domain" description="Response regulatory" evidence="8">
    <location>
        <begin position="7"/>
        <end position="121"/>
    </location>
</feature>
<dbReference type="CDD" id="cd06170">
    <property type="entry name" value="LuxR_C_like"/>
    <property type="match status" value="1"/>
</dbReference>
<dbReference type="AlphaFoldDB" id="A0A916NI79"/>
<dbReference type="Gene3D" id="3.40.50.2300">
    <property type="match status" value="1"/>
</dbReference>
<dbReference type="GO" id="GO:0006355">
    <property type="term" value="P:regulation of DNA-templated transcription"/>
    <property type="evidence" value="ECO:0007669"/>
    <property type="project" value="InterPro"/>
</dbReference>
<evidence type="ECO:0000259" key="8">
    <source>
        <dbReference type="PROSITE" id="PS50110"/>
    </source>
</evidence>
<dbReference type="GO" id="GO:0000160">
    <property type="term" value="P:phosphorelay signal transduction system"/>
    <property type="evidence" value="ECO:0007669"/>
    <property type="project" value="UniProtKB-KW"/>
</dbReference>
<dbReference type="Proteomes" id="UP000742786">
    <property type="component" value="Unassembled WGS sequence"/>
</dbReference>
<evidence type="ECO:0000256" key="1">
    <source>
        <dbReference type="ARBA" id="ARBA00022553"/>
    </source>
</evidence>
<sequence>MLPSAKTVFIVEDDPSVRDALGLLLGLRGYSVVIFADAESFLDAYRPEWFGCLLIDIRMPGMDGLALQKRLLEQGSHIPIIIITGHGDVNSAREAFRSQAVDFLEKPIDHAKLISSIEEAMAGQIAAQDVEARRSGFRRMLETLTPREAEVMELVVAGRHNREIAGILRISVRTVEVHKAHLMAKLKTDSVADLVRQYLIQRGIEAH</sequence>
<dbReference type="PROSITE" id="PS50043">
    <property type="entry name" value="HTH_LUXR_2"/>
    <property type="match status" value="1"/>
</dbReference>
<dbReference type="InterPro" id="IPR001789">
    <property type="entry name" value="Sig_transdc_resp-reg_receiver"/>
</dbReference>
<dbReference type="RefSeq" id="WP_220636088.1">
    <property type="nucleotide sequence ID" value="NZ_CAJQUM010000001.1"/>
</dbReference>
<evidence type="ECO:0000256" key="3">
    <source>
        <dbReference type="ARBA" id="ARBA00023015"/>
    </source>
</evidence>
<dbReference type="SUPFAM" id="SSF52172">
    <property type="entry name" value="CheY-like"/>
    <property type="match status" value="1"/>
</dbReference>
<proteinExistence type="predicted"/>
<dbReference type="SMART" id="SM00421">
    <property type="entry name" value="HTH_LUXR"/>
    <property type="match status" value="1"/>
</dbReference>
<feature type="modified residue" description="4-aspartylphosphate" evidence="6">
    <location>
        <position position="56"/>
    </location>
</feature>
<dbReference type="GO" id="GO:0003677">
    <property type="term" value="F:DNA binding"/>
    <property type="evidence" value="ECO:0007669"/>
    <property type="project" value="UniProtKB-KW"/>
</dbReference>
<dbReference type="SUPFAM" id="SSF46894">
    <property type="entry name" value="C-terminal effector domain of the bipartite response regulators"/>
    <property type="match status" value="1"/>
</dbReference>
<accession>A0A916NI79</accession>
<keyword evidence="5" id="KW-0804">Transcription</keyword>
<dbReference type="PANTHER" id="PTHR43214:SF44">
    <property type="entry name" value="TWO-COMPONENT RESPONSE REGULATOR"/>
    <property type="match status" value="1"/>
</dbReference>
<reference evidence="9" key="1">
    <citation type="submission" date="2021-04" db="EMBL/GenBank/DDBJ databases">
        <authorList>
            <person name="Hornung B."/>
        </authorList>
    </citation>
    <scope>NUCLEOTIDE SEQUENCE</scope>
    <source>
        <strain evidence="9">G5G6</strain>
    </source>
</reference>
<evidence type="ECO:0000256" key="6">
    <source>
        <dbReference type="PROSITE-ProRule" id="PRU00169"/>
    </source>
</evidence>
<feature type="domain" description="HTH luxR-type" evidence="7">
    <location>
        <begin position="137"/>
        <end position="203"/>
    </location>
</feature>
<evidence type="ECO:0000256" key="2">
    <source>
        <dbReference type="ARBA" id="ARBA00023012"/>
    </source>
</evidence>
<dbReference type="Pfam" id="PF00072">
    <property type="entry name" value="Response_reg"/>
    <property type="match status" value="1"/>
</dbReference>
<dbReference type="PROSITE" id="PS50110">
    <property type="entry name" value="RESPONSE_REGULATORY"/>
    <property type="match status" value="1"/>
</dbReference>
<gene>
    <name evidence="9" type="primary">fixJ</name>
    <name evidence="9" type="ORF">GTOL_12099</name>
</gene>
<evidence type="ECO:0000259" key="7">
    <source>
        <dbReference type="PROSITE" id="PS50043"/>
    </source>
</evidence>
<dbReference type="InterPro" id="IPR036388">
    <property type="entry name" value="WH-like_DNA-bd_sf"/>
</dbReference>
<dbReference type="InterPro" id="IPR000792">
    <property type="entry name" value="Tscrpt_reg_LuxR_C"/>
</dbReference>
<dbReference type="InterPro" id="IPR039420">
    <property type="entry name" value="WalR-like"/>
</dbReference>
<comment type="caution">
    <text evidence="9">The sequence shown here is derived from an EMBL/GenBank/DDBJ whole genome shotgun (WGS) entry which is preliminary data.</text>
</comment>
<keyword evidence="3" id="KW-0805">Transcription regulation</keyword>
<protein>
    <submittedName>
        <fullName evidence="9">Transcriptional regulatory protein FixJ</fullName>
    </submittedName>
</protein>
<evidence type="ECO:0000256" key="4">
    <source>
        <dbReference type="ARBA" id="ARBA00023125"/>
    </source>
</evidence>
<dbReference type="FunFam" id="3.40.50.2300:FF:000018">
    <property type="entry name" value="DNA-binding transcriptional regulator NtrC"/>
    <property type="match status" value="1"/>
</dbReference>
<dbReference type="PRINTS" id="PR00038">
    <property type="entry name" value="HTHLUXR"/>
</dbReference>
<dbReference type="PROSITE" id="PS00622">
    <property type="entry name" value="HTH_LUXR_1"/>
    <property type="match status" value="1"/>
</dbReference>
<keyword evidence="1 6" id="KW-0597">Phosphoprotein</keyword>
<evidence type="ECO:0000313" key="9">
    <source>
        <dbReference type="EMBL" id="CAG4884216.1"/>
    </source>
</evidence>
<evidence type="ECO:0000313" key="10">
    <source>
        <dbReference type="Proteomes" id="UP000742786"/>
    </source>
</evidence>
<dbReference type="SMART" id="SM00448">
    <property type="entry name" value="REC"/>
    <property type="match status" value="1"/>
</dbReference>